<protein>
    <submittedName>
        <fullName evidence="4">Uncharacterized protein</fullName>
    </submittedName>
</protein>
<reference evidence="4 5" key="1">
    <citation type="journal article" date="2007" name="Proc. Natl. Acad. Sci. U.S.A.">
        <title>The tiny eukaryote Ostreococcus provides genomic insights into the paradox of plankton speciation.</title>
        <authorList>
            <person name="Palenik B."/>
            <person name="Grimwood J."/>
            <person name="Aerts A."/>
            <person name="Rouze P."/>
            <person name="Salamov A."/>
            <person name="Putnam N."/>
            <person name="Dupont C."/>
            <person name="Jorgensen R."/>
            <person name="Derelle E."/>
            <person name="Rombauts S."/>
            <person name="Zhou K."/>
            <person name="Otillar R."/>
            <person name="Merchant S.S."/>
            <person name="Podell S."/>
            <person name="Gaasterland T."/>
            <person name="Napoli C."/>
            <person name="Gendler K."/>
            <person name="Manuell A."/>
            <person name="Tai V."/>
            <person name="Vallon O."/>
            <person name="Piganeau G."/>
            <person name="Jancek S."/>
            <person name="Heijde M."/>
            <person name="Jabbari K."/>
            <person name="Bowler C."/>
            <person name="Lohr M."/>
            <person name="Robbens S."/>
            <person name="Werner G."/>
            <person name="Dubchak I."/>
            <person name="Pazour G.J."/>
            <person name="Ren Q."/>
            <person name="Paulsen I."/>
            <person name="Delwiche C."/>
            <person name="Schmutz J."/>
            <person name="Rokhsar D."/>
            <person name="Van de Peer Y."/>
            <person name="Moreau H."/>
            <person name="Grigoriev I.V."/>
        </authorList>
    </citation>
    <scope>NUCLEOTIDE SEQUENCE [LARGE SCALE GENOMIC DNA]</scope>
    <source>
        <strain evidence="4 5">CCE9901</strain>
    </source>
</reference>
<name>A4S1T0_OSTLU</name>
<dbReference type="AlphaFoldDB" id="A4S1T0"/>
<feature type="region of interest" description="Disordered" evidence="3">
    <location>
        <begin position="1"/>
        <end position="95"/>
    </location>
</feature>
<dbReference type="GO" id="GO:0003677">
    <property type="term" value="F:DNA binding"/>
    <property type="evidence" value="ECO:0007669"/>
    <property type="project" value="UniProtKB-KW"/>
</dbReference>
<dbReference type="PANTHER" id="PTHR21677:SF1">
    <property type="entry name" value="PROTEIN CRAMPED-LIKE"/>
    <property type="match status" value="1"/>
</dbReference>
<dbReference type="HOGENOM" id="CLU_493139_0_0_1"/>
<feature type="compositionally biased region" description="Polar residues" evidence="3">
    <location>
        <begin position="59"/>
        <end position="71"/>
    </location>
</feature>
<dbReference type="Gramene" id="ABO97713">
    <property type="protein sequence ID" value="ABO97713"/>
    <property type="gene ID" value="OSTLU_93163"/>
</dbReference>
<dbReference type="OMA" id="ARPEWHA"/>
<feature type="region of interest" description="Disordered" evidence="3">
    <location>
        <begin position="438"/>
        <end position="476"/>
    </location>
</feature>
<dbReference type="GO" id="GO:0003682">
    <property type="term" value="F:chromatin binding"/>
    <property type="evidence" value="ECO:0007669"/>
    <property type="project" value="InterPro"/>
</dbReference>
<dbReference type="OrthoDB" id="745018at2759"/>
<dbReference type="PANTHER" id="PTHR21677">
    <property type="entry name" value="CRAMPED PROTEIN"/>
    <property type="match status" value="1"/>
</dbReference>
<sequence>MTALLAAPTRATDAVAARAREASSIDDGEDVDRTTTRDGDERASDERADADDASASGSQPMGSLESESSPMGSLASDEEADEDDEDDGRRDAKKEWTLEEERMFYETYLSTNGNMKKVCDAMERAPYERDRKLVQKFRFNATRRLQGCLKSLNLSLDTKDKREVLEAFRSYWKFRQAAGLEGESVRAFGQRLGSKVHGLQKKCAEALRRDLSATGLRPEWRNMGEMEASGRGKGDAVAKTDVTHDVVDEFGENIEGTDSVIVENGKPKFVVQMFPLNRETYDQVAGTKGFNPILELALRQRKTVSSLALHLSEKWVHARPTPSHILQIYPFSSASGALGPWNVKFGDLKMTDLFASLDEPRCFRLRYAWVHETKARAPGQTPPKTVEKRKSNAFSGISIGAVTFDPIPGDTPATKTVKQPLDIGTGELTMGDFADIGDTNPPPTLGSRGRQPLARVNSQPAAPPLSDIFRSPKKSKLMPHSDASLLGVLDGIDDIEPGIPDFGGGDTLNAMGMGISDSLLGFEAGDSQFLRDFAATRSRAPGVRENGGEKGPTTFTGMFKR</sequence>
<evidence type="ECO:0000256" key="3">
    <source>
        <dbReference type="SAM" id="MobiDB-lite"/>
    </source>
</evidence>
<dbReference type="KEGG" id="olu:OSTLU_93163"/>
<organism evidence="4 5">
    <name type="scientific">Ostreococcus lucimarinus (strain CCE9901)</name>
    <dbReference type="NCBI Taxonomy" id="436017"/>
    <lineage>
        <taxon>Eukaryota</taxon>
        <taxon>Viridiplantae</taxon>
        <taxon>Chlorophyta</taxon>
        <taxon>Mamiellophyceae</taxon>
        <taxon>Mamiellales</taxon>
        <taxon>Bathycoccaceae</taxon>
        <taxon>Ostreococcus</taxon>
    </lineage>
</organism>
<dbReference type="GO" id="GO:0005634">
    <property type="term" value="C:nucleus"/>
    <property type="evidence" value="ECO:0007669"/>
    <property type="project" value="TreeGrafter"/>
</dbReference>
<dbReference type="Proteomes" id="UP000001568">
    <property type="component" value="Chromosome 8"/>
</dbReference>
<feature type="compositionally biased region" description="Low complexity" evidence="3">
    <location>
        <begin position="1"/>
        <end position="17"/>
    </location>
</feature>
<keyword evidence="2" id="KW-0539">Nucleus</keyword>
<accession>A4S1T0</accession>
<dbReference type="EMBL" id="CP000588">
    <property type="protein sequence ID" value="ABO97713.1"/>
    <property type="molecule type" value="Genomic_DNA"/>
</dbReference>
<dbReference type="RefSeq" id="XP_001419420.1">
    <property type="nucleotide sequence ID" value="XM_001419383.1"/>
</dbReference>
<feature type="compositionally biased region" description="Acidic residues" evidence="3">
    <location>
        <begin position="76"/>
        <end position="86"/>
    </location>
</feature>
<evidence type="ECO:0000313" key="5">
    <source>
        <dbReference type="Proteomes" id="UP000001568"/>
    </source>
</evidence>
<dbReference type="GO" id="GO:0007389">
    <property type="term" value="P:pattern specification process"/>
    <property type="evidence" value="ECO:0007669"/>
    <property type="project" value="TreeGrafter"/>
</dbReference>
<gene>
    <name evidence="4" type="ORF">OSTLU_93163</name>
</gene>
<feature type="compositionally biased region" description="Basic and acidic residues" evidence="3">
    <location>
        <begin position="31"/>
        <end position="47"/>
    </location>
</feature>
<dbReference type="GeneID" id="5003116"/>
<feature type="region of interest" description="Disordered" evidence="3">
    <location>
        <begin position="540"/>
        <end position="561"/>
    </location>
</feature>
<keyword evidence="1" id="KW-0238">DNA-binding</keyword>
<evidence type="ECO:0000256" key="1">
    <source>
        <dbReference type="ARBA" id="ARBA00023125"/>
    </source>
</evidence>
<evidence type="ECO:0000313" key="4">
    <source>
        <dbReference type="EMBL" id="ABO97713.1"/>
    </source>
</evidence>
<dbReference type="eggNOG" id="ENOG502QUC4">
    <property type="taxonomic scope" value="Eukaryota"/>
</dbReference>
<dbReference type="InterPro" id="IPR055315">
    <property type="entry name" value="Cramped-like"/>
</dbReference>
<proteinExistence type="predicted"/>
<keyword evidence="5" id="KW-1185">Reference proteome</keyword>
<evidence type="ECO:0000256" key="2">
    <source>
        <dbReference type="ARBA" id="ARBA00023242"/>
    </source>
</evidence>